<feature type="region of interest" description="Disordered" evidence="1">
    <location>
        <begin position="25"/>
        <end position="53"/>
    </location>
</feature>
<sequence>MWNVAEAHFQYITAEQALNRTAAQAEREARATRRWRPQRRAPNVRRHPIIATP</sequence>
<name>A0ABS4T8V8_9PSEU</name>
<accession>A0ABS4T8V8</accession>
<evidence type="ECO:0000256" key="1">
    <source>
        <dbReference type="SAM" id="MobiDB-lite"/>
    </source>
</evidence>
<dbReference type="Proteomes" id="UP001519332">
    <property type="component" value="Unassembled WGS sequence"/>
</dbReference>
<evidence type="ECO:0000313" key="3">
    <source>
        <dbReference type="Proteomes" id="UP001519332"/>
    </source>
</evidence>
<proteinExistence type="predicted"/>
<reference evidence="2 3" key="1">
    <citation type="submission" date="2021-03" db="EMBL/GenBank/DDBJ databases">
        <title>Sequencing the genomes of 1000 actinobacteria strains.</title>
        <authorList>
            <person name="Klenk H.-P."/>
        </authorList>
    </citation>
    <scope>NUCLEOTIDE SEQUENCE [LARGE SCALE GENOMIC DNA]</scope>
    <source>
        <strain evidence="2 3">DSM 46670</strain>
    </source>
</reference>
<protein>
    <submittedName>
        <fullName evidence="2">Uncharacterized protein</fullName>
    </submittedName>
</protein>
<keyword evidence="3" id="KW-1185">Reference proteome</keyword>
<gene>
    <name evidence="2" type="ORF">JOF56_000661</name>
</gene>
<feature type="compositionally biased region" description="Basic residues" evidence="1">
    <location>
        <begin position="32"/>
        <end position="53"/>
    </location>
</feature>
<comment type="caution">
    <text evidence="2">The sequence shown here is derived from an EMBL/GenBank/DDBJ whole genome shotgun (WGS) entry which is preliminary data.</text>
</comment>
<organism evidence="2 3">
    <name type="scientific">Kibdelosporangium banguiense</name>
    <dbReference type="NCBI Taxonomy" id="1365924"/>
    <lineage>
        <taxon>Bacteria</taxon>
        <taxon>Bacillati</taxon>
        <taxon>Actinomycetota</taxon>
        <taxon>Actinomycetes</taxon>
        <taxon>Pseudonocardiales</taxon>
        <taxon>Pseudonocardiaceae</taxon>
        <taxon>Kibdelosporangium</taxon>
    </lineage>
</organism>
<dbReference type="RefSeq" id="WP_209634233.1">
    <property type="nucleotide sequence ID" value="NZ_JAGINW010000001.1"/>
</dbReference>
<evidence type="ECO:0000313" key="2">
    <source>
        <dbReference type="EMBL" id="MBP2320276.1"/>
    </source>
</evidence>
<dbReference type="EMBL" id="JAGINW010000001">
    <property type="protein sequence ID" value="MBP2320276.1"/>
    <property type="molecule type" value="Genomic_DNA"/>
</dbReference>